<sequence>MYTSKADKTYAFVLRGMAKGTNINDIEDDLRDTYEIEAKETFLRTTKYGPLYLIVTDPAITLNKNVRVIENTRVTWELRRAVKAIIKRHRCQAWGHATTNCGRPLKCSKCAGNHLTNTCAKTRETPATCANCRGEHPANYTKCEAYLERVARLEERRQAHKPKVKYVQTLPPARNAWDKNRNPTSRELRDFPPLPNNNKDNPNPQIRRNNEDYNPQPGRMEDFLALNNEFQELNSMVNIAALTRAVRYLNSSLRKCTSTPQYFMTFNNFMTNFDSYNIRN</sequence>
<feature type="compositionally biased region" description="Basic and acidic residues" evidence="1">
    <location>
        <begin position="176"/>
        <end position="190"/>
    </location>
</feature>
<reference evidence="2" key="1">
    <citation type="submission" date="2022-01" db="EMBL/GenBank/DDBJ databases">
        <authorList>
            <person name="King R."/>
        </authorList>
    </citation>
    <scope>NUCLEOTIDE SEQUENCE</scope>
</reference>
<name>A0A9P0CRM0_9CUCU</name>
<dbReference type="EMBL" id="OV651827">
    <property type="protein sequence ID" value="CAH1103854.1"/>
    <property type="molecule type" value="Genomic_DNA"/>
</dbReference>
<gene>
    <name evidence="2" type="ORF">PSYICH_LOCUS4848</name>
</gene>
<dbReference type="Proteomes" id="UP001153636">
    <property type="component" value="Chromosome 15"/>
</dbReference>
<keyword evidence="3" id="KW-1185">Reference proteome</keyword>
<proteinExistence type="predicted"/>
<evidence type="ECO:0000256" key="1">
    <source>
        <dbReference type="SAM" id="MobiDB-lite"/>
    </source>
</evidence>
<evidence type="ECO:0000313" key="2">
    <source>
        <dbReference type="EMBL" id="CAH1103854.1"/>
    </source>
</evidence>
<evidence type="ECO:0000313" key="3">
    <source>
        <dbReference type="Proteomes" id="UP001153636"/>
    </source>
</evidence>
<feature type="region of interest" description="Disordered" evidence="1">
    <location>
        <begin position="169"/>
        <end position="218"/>
    </location>
</feature>
<accession>A0A9P0CRM0</accession>
<protein>
    <recommendedName>
        <fullName evidence="4">Nucleic-acid-binding protein from transposon X-element</fullName>
    </recommendedName>
</protein>
<dbReference type="AlphaFoldDB" id="A0A9P0CRM0"/>
<evidence type="ECO:0008006" key="4">
    <source>
        <dbReference type="Google" id="ProtNLM"/>
    </source>
</evidence>
<organism evidence="2 3">
    <name type="scientific">Psylliodes chrysocephalus</name>
    <dbReference type="NCBI Taxonomy" id="3402493"/>
    <lineage>
        <taxon>Eukaryota</taxon>
        <taxon>Metazoa</taxon>
        <taxon>Ecdysozoa</taxon>
        <taxon>Arthropoda</taxon>
        <taxon>Hexapoda</taxon>
        <taxon>Insecta</taxon>
        <taxon>Pterygota</taxon>
        <taxon>Neoptera</taxon>
        <taxon>Endopterygota</taxon>
        <taxon>Coleoptera</taxon>
        <taxon>Polyphaga</taxon>
        <taxon>Cucujiformia</taxon>
        <taxon>Chrysomeloidea</taxon>
        <taxon>Chrysomelidae</taxon>
        <taxon>Galerucinae</taxon>
        <taxon>Alticini</taxon>
        <taxon>Psylliodes</taxon>
    </lineage>
</organism>
<dbReference type="OrthoDB" id="10035396at2759"/>